<accession>A0A8X6I186</accession>
<protein>
    <submittedName>
        <fullName evidence="1">Uncharacterized protein</fullName>
    </submittedName>
</protein>
<name>A0A8X6I186_TRICU</name>
<dbReference type="AlphaFoldDB" id="A0A8X6I186"/>
<gene>
    <name evidence="1" type="ORF">TNCT_652161</name>
</gene>
<organism evidence="1 2">
    <name type="scientific">Trichonephila clavata</name>
    <name type="common">Joro spider</name>
    <name type="synonym">Nephila clavata</name>
    <dbReference type="NCBI Taxonomy" id="2740835"/>
    <lineage>
        <taxon>Eukaryota</taxon>
        <taxon>Metazoa</taxon>
        <taxon>Ecdysozoa</taxon>
        <taxon>Arthropoda</taxon>
        <taxon>Chelicerata</taxon>
        <taxon>Arachnida</taxon>
        <taxon>Araneae</taxon>
        <taxon>Araneomorphae</taxon>
        <taxon>Entelegynae</taxon>
        <taxon>Araneoidea</taxon>
        <taxon>Nephilidae</taxon>
        <taxon>Trichonephila</taxon>
    </lineage>
</organism>
<evidence type="ECO:0000313" key="2">
    <source>
        <dbReference type="Proteomes" id="UP000887116"/>
    </source>
</evidence>
<evidence type="ECO:0000313" key="1">
    <source>
        <dbReference type="EMBL" id="GFR32345.1"/>
    </source>
</evidence>
<dbReference type="EMBL" id="BMAO01009641">
    <property type="protein sequence ID" value="GFR32345.1"/>
    <property type="molecule type" value="Genomic_DNA"/>
</dbReference>
<comment type="caution">
    <text evidence="1">The sequence shown here is derived from an EMBL/GenBank/DDBJ whole genome shotgun (WGS) entry which is preliminary data.</text>
</comment>
<dbReference type="Proteomes" id="UP000887116">
    <property type="component" value="Unassembled WGS sequence"/>
</dbReference>
<reference evidence="1" key="1">
    <citation type="submission" date="2020-07" db="EMBL/GenBank/DDBJ databases">
        <title>Multicomponent nature underlies the extraordinary mechanical properties of spider dragline silk.</title>
        <authorList>
            <person name="Kono N."/>
            <person name="Nakamura H."/>
            <person name="Mori M."/>
            <person name="Yoshida Y."/>
            <person name="Ohtoshi R."/>
            <person name="Malay A.D."/>
            <person name="Moran D.A.P."/>
            <person name="Tomita M."/>
            <person name="Numata K."/>
            <person name="Arakawa K."/>
        </authorList>
    </citation>
    <scope>NUCLEOTIDE SEQUENCE</scope>
</reference>
<dbReference type="OrthoDB" id="6150403at2759"/>
<keyword evidence="2" id="KW-1185">Reference proteome</keyword>
<proteinExistence type="predicted"/>
<sequence length="98" mass="11666">MLMFMLRLIHRLSCLDYHHLPETRSRLLPSEILDVIPCKQWRYVPSKDNPADFIFRSTSPKYLPDCSVLWEGPQSLTTEEAIKFKGQKRHQQTCYNRN</sequence>